<feature type="region of interest" description="Disordered" evidence="1">
    <location>
        <begin position="100"/>
        <end position="124"/>
    </location>
</feature>
<dbReference type="Proteomes" id="UP001177140">
    <property type="component" value="Unassembled WGS sequence"/>
</dbReference>
<reference evidence="3" key="1">
    <citation type="submission" date="2022-03" db="EMBL/GenBank/DDBJ databases">
        <title>A functionally conserved STORR gene fusion in Papaver species that diverged 16.8 million years ago.</title>
        <authorList>
            <person name="Catania T."/>
        </authorList>
    </citation>
    <scope>NUCLEOTIDE SEQUENCE</scope>
    <source>
        <strain evidence="3">S-191538</strain>
    </source>
</reference>
<feature type="non-terminal residue" evidence="3">
    <location>
        <position position="124"/>
    </location>
</feature>
<dbReference type="AlphaFoldDB" id="A0AA41VF85"/>
<feature type="region of interest" description="Disordered" evidence="1">
    <location>
        <begin position="24"/>
        <end position="45"/>
    </location>
</feature>
<comment type="caution">
    <text evidence="3">The sequence shown here is derived from an EMBL/GenBank/DDBJ whole genome shotgun (WGS) entry which is preliminary data.</text>
</comment>
<sequence>TGFLRVPRRTSRTTVPVSRRMRIQPHDEFNNTTDPRKRAQQEVEKARKERLLRNFDSYTNLLQMYFESKGSTQDRLRRASQERDEAWQLELDAVLKLQSLDSTTSDDTGSPRLSIMEPRMVAES</sequence>
<name>A0AA41VF85_PAPNU</name>
<feature type="non-terminal residue" evidence="3">
    <location>
        <position position="1"/>
    </location>
</feature>
<protein>
    <submittedName>
        <fullName evidence="3">Uncharacterized protein</fullName>
    </submittedName>
</protein>
<keyword evidence="4" id="KW-1185">Reference proteome</keyword>
<evidence type="ECO:0000313" key="3">
    <source>
        <dbReference type="EMBL" id="MCL7040187.1"/>
    </source>
</evidence>
<accession>A0AA41VF85</accession>
<evidence type="ECO:0000313" key="4">
    <source>
        <dbReference type="Proteomes" id="UP001177140"/>
    </source>
</evidence>
<organism evidence="3 4">
    <name type="scientific">Papaver nudicaule</name>
    <name type="common">Iceland poppy</name>
    <dbReference type="NCBI Taxonomy" id="74823"/>
    <lineage>
        <taxon>Eukaryota</taxon>
        <taxon>Viridiplantae</taxon>
        <taxon>Streptophyta</taxon>
        <taxon>Embryophyta</taxon>
        <taxon>Tracheophyta</taxon>
        <taxon>Spermatophyta</taxon>
        <taxon>Magnoliopsida</taxon>
        <taxon>Ranunculales</taxon>
        <taxon>Papaveraceae</taxon>
        <taxon>Papaveroideae</taxon>
        <taxon>Papaver</taxon>
    </lineage>
</organism>
<evidence type="ECO:0000256" key="1">
    <source>
        <dbReference type="SAM" id="MobiDB-lite"/>
    </source>
</evidence>
<proteinExistence type="predicted"/>
<dbReference type="EMBL" id="JAJJMA010112572">
    <property type="protein sequence ID" value="MCL7031471.1"/>
    <property type="molecule type" value="Genomic_DNA"/>
</dbReference>
<gene>
    <name evidence="2" type="ORF">MKW94_014786</name>
    <name evidence="3" type="ORF">MKW94_018333</name>
</gene>
<dbReference type="EMBL" id="JAJJMA010209631">
    <property type="protein sequence ID" value="MCL7040187.1"/>
    <property type="molecule type" value="Genomic_DNA"/>
</dbReference>
<evidence type="ECO:0000313" key="2">
    <source>
        <dbReference type="EMBL" id="MCL7031471.1"/>
    </source>
</evidence>